<organism evidence="1 2">
    <name type="scientific">Gimesia maris</name>
    <dbReference type="NCBI Taxonomy" id="122"/>
    <lineage>
        <taxon>Bacteria</taxon>
        <taxon>Pseudomonadati</taxon>
        <taxon>Planctomycetota</taxon>
        <taxon>Planctomycetia</taxon>
        <taxon>Planctomycetales</taxon>
        <taxon>Planctomycetaceae</taxon>
        <taxon>Gimesia</taxon>
    </lineage>
</organism>
<comment type="caution">
    <text evidence="1">The sequence shown here is derived from an EMBL/GenBank/DDBJ whole genome shotgun (WGS) entry which is preliminary data.</text>
</comment>
<gene>
    <name evidence="1" type="ORF">DIT97_10455</name>
</gene>
<dbReference type="InterPro" id="IPR022118">
    <property type="entry name" value="Peptidase_C70_AvrRpt2"/>
</dbReference>
<evidence type="ECO:0008006" key="3">
    <source>
        <dbReference type="Google" id="ProtNLM"/>
    </source>
</evidence>
<accession>A0A3D3R606</accession>
<dbReference type="EMBL" id="DQAY01000059">
    <property type="protein sequence ID" value="HCO23447.1"/>
    <property type="molecule type" value="Genomic_DNA"/>
</dbReference>
<evidence type="ECO:0000313" key="2">
    <source>
        <dbReference type="Proteomes" id="UP000263642"/>
    </source>
</evidence>
<proteinExistence type="predicted"/>
<evidence type="ECO:0000313" key="1">
    <source>
        <dbReference type="EMBL" id="HCO23447.1"/>
    </source>
</evidence>
<reference evidence="1 2" key="1">
    <citation type="journal article" date="2018" name="Nat. Biotechnol.">
        <title>A standardized bacterial taxonomy based on genome phylogeny substantially revises the tree of life.</title>
        <authorList>
            <person name="Parks D.H."/>
            <person name="Chuvochina M."/>
            <person name="Waite D.W."/>
            <person name="Rinke C."/>
            <person name="Skarshewski A."/>
            <person name="Chaumeil P.A."/>
            <person name="Hugenholtz P."/>
        </authorList>
    </citation>
    <scope>NUCLEOTIDE SEQUENCE [LARGE SCALE GENOMIC DNA]</scope>
    <source>
        <strain evidence="1">UBA9375</strain>
    </source>
</reference>
<dbReference type="Pfam" id="PF12385">
    <property type="entry name" value="Peptidase_C70"/>
    <property type="match status" value="1"/>
</dbReference>
<dbReference type="AlphaFoldDB" id="A0A3D3R606"/>
<dbReference type="Gene3D" id="3.90.70.10">
    <property type="entry name" value="Cysteine proteinases"/>
    <property type="match status" value="1"/>
</dbReference>
<name>A0A3D3R606_9PLAN</name>
<dbReference type="Proteomes" id="UP000263642">
    <property type="component" value="Unassembled WGS sequence"/>
</dbReference>
<sequence>MIRSSIKGHTSVVLKDYGRPKSICLIVLALLLFISIGCQDSNSSPKKSPEDSIVGVGIPTEVMVVHSTEQHGQNWCWAASAQMALSTQRVNFSQEAIVSKLFGDLVDRPGGVPHFLGLCGKYPAANGVMHVTCEFGDGPPPLNFLIDSLDENRPVILGCTNPGSNIGHAVVATAVIYRQTPKGPQLIRVLVRDPWPGQGKRILEAEEYANAMFHAVFKATPIGG</sequence>
<protein>
    <recommendedName>
        <fullName evidence="3">Peptidase C39-like domain-containing protein</fullName>
    </recommendedName>
</protein>